<comment type="subcellular location">
    <subcellularLocation>
        <location evidence="1">Secreted</location>
    </subcellularLocation>
</comment>
<keyword evidence="16" id="KW-1185">Reference proteome</keyword>
<dbReference type="Gene3D" id="2.20.100.10">
    <property type="entry name" value="Thrombospondin type-1 (TSP1) repeat"/>
    <property type="match status" value="1"/>
</dbReference>
<keyword evidence="4" id="KW-0964">Secreted</keyword>
<dbReference type="AlphaFoldDB" id="A0A6P5KPM6"/>
<dbReference type="Gene3D" id="2.10.220.10">
    <property type="entry name" value="Hormone Receptor, Insulin-like Growth Factor Receptor 1, Chain A, domain 2"/>
    <property type="match status" value="1"/>
</dbReference>
<dbReference type="InterPro" id="IPR036383">
    <property type="entry name" value="TSP1_rpt_sf"/>
</dbReference>
<dbReference type="SMART" id="SM00261">
    <property type="entry name" value="FU"/>
    <property type="match status" value="2"/>
</dbReference>
<evidence type="ECO:0000256" key="9">
    <source>
        <dbReference type="ARBA" id="ARBA00023157"/>
    </source>
</evidence>
<evidence type="ECO:0000256" key="13">
    <source>
        <dbReference type="SAM" id="MobiDB-lite"/>
    </source>
</evidence>
<dbReference type="SUPFAM" id="SSF57184">
    <property type="entry name" value="Growth factor receptor domain"/>
    <property type="match status" value="1"/>
</dbReference>
<evidence type="ECO:0000256" key="14">
    <source>
        <dbReference type="SAM" id="SignalP"/>
    </source>
</evidence>
<dbReference type="InterPro" id="IPR009030">
    <property type="entry name" value="Growth_fac_rcpt_cys_sf"/>
</dbReference>
<feature type="domain" description="R-spondin Fu-CRD" evidence="15">
    <location>
        <begin position="35"/>
        <end position="135"/>
    </location>
</feature>
<dbReference type="Pfam" id="PF15913">
    <property type="entry name" value="Furin-like_2"/>
    <property type="match status" value="1"/>
</dbReference>
<evidence type="ECO:0000256" key="11">
    <source>
        <dbReference type="ARBA" id="ARBA00074432"/>
    </source>
</evidence>
<keyword evidence="5" id="KW-0716">Sensory transduction</keyword>
<dbReference type="GO" id="GO:0016055">
    <property type="term" value="P:Wnt signaling pathway"/>
    <property type="evidence" value="ECO:0007669"/>
    <property type="project" value="UniProtKB-KW"/>
</dbReference>
<evidence type="ECO:0000256" key="5">
    <source>
        <dbReference type="ARBA" id="ARBA00022606"/>
    </source>
</evidence>
<dbReference type="InterPro" id="IPR043601">
    <property type="entry name" value="Rspo_Fu-CRD_dom"/>
</dbReference>
<keyword evidence="7" id="KW-0879">Wnt signaling pathway</keyword>
<dbReference type="OMA" id="CQERFYL"/>
<keyword evidence="8 14" id="KW-0732">Signal</keyword>
<evidence type="ECO:0000256" key="6">
    <source>
        <dbReference type="ARBA" id="ARBA00022674"/>
    </source>
</evidence>
<dbReference type="GeneID" id="110211397"/>
<dbReference type="InterPro" id="IPR006212">
    <property type="entry name" value="Furin_repeat"/>
</dbReference>
<dbReference type="RefSeq" id="XP_020846321.1">
    <property type="nucleotide sequence ID" value="XM_020990662.1"/>
</dbReference>
<feature type="signal peptide" evidence="14">
    <location>
        <begin position="1"/>
        <end position="19"/>
    </location>
</feature>
<dbReference type="InterPro" id="IPR051514">
    <property type="entry name" value="R-spondin"/>
</dbReference>
<sequence length="224" mass="25479">MPWILLILLLFGDAVEMFALNHSKKQVGVGLKENCTGCLICSEENGCSTCQPRLFLHIRRDGIRQYGKCVHDCPHGYFGVRSHEVNRCKKCGSTCESCFSQDFCIRCKRRFFLHKGKCASTCPPGTIAHQSTWECQEECEFGPWSIWSPCSQDGKTCGSAWGLETRVREVSRGSREEGAAGCQALSESRNCPISRHCPGEKNLTRKRGRKERRHRKERKMERSQ</sequence>
<name>A0A6P5KPM6_PHACI</name>
<dbReference type="Proteomes" id="UP000515140">
    <property type="component" value="Unplaced"/>
</dbReference>
<evidence type="ECO:0000313" key="17">
    <source>
        <dbReference type="RefSeq" id="XP_020846321.1"/>
    </source>
</evidence>
<dbReference type="KEGG" id="pcw:110211397"/>
<dbReference type="CTD" id="343637"/>
<dbReference type="SMART" id="SM00209">
    <property type="entry name" value="TSP1"/>
    <property type="match status" value="1"/>
</dbReference>
<reference evidence="17 18" key="1">
    <citation type="submission" date="2025-04" db="UniProtKB">
        <authorList>
            <consortium name="RefSeq"/>
        </authorList>
    </citation>
    <scope>IDENTIFICATION</scope>
    <source>
        <tissue evidence="17 18">Spleen</tissue>
    </source>
</reference>
<dbReference type="RefSeq" id="XP_020846322.1">
    <property type="nucleotide sequence ID" value="XM_020990663.1"/>
</dbReference>
<evidence type="ECO:0000256" key="7">
    <source>
        <dbReference type="ARBA" id="ARBA00022687"/>
    </source>
</evidence>
<keyword evidence="10" id="KW-0325">Glycoprotein</keyword>
<feature type="region of interest" description="Disordered" evidence="13">
    <location>
        <begin position="196"/>
        <end position="224"/>
    </location>
</feature>
<dbReference type="PROSITE" id="PS50092">
    <property type="entry name" value="TSP1"/>
    <property type="match status" value="1"/>
</dbReference>
<dbReference type="GO" id="GO:0005576">
    <property type="term" value="C:extracellular region"/>
    <property type="evidence" value="ECO:0007669"/>
    <property type="project" value="UniProtKB-SubCell"/>
</dbReference>
<comment type="similarity">
    <text evidence="2">Belongs to the R-spondin family.</text>
</comment>
<evidence type="ECO:0000313" key="18">
    <source>
        <dbReference type="RefSeq" id="XP_020846322.1"/>
    </source>
</evidence>
<feature type="compositionally biased region" description="Basic residues" evidence="13">
    <location>
        <begin position="204"/>
        <end position="217"/>
    </location>
</feature>
<dbReference type="PANTHER" id="PTHR46987:SF6">
    <property type="entry name" value="R-SPONDIN-4"/>
    <property type="match status" value="1"/>
</dbReference>
<dbReference type="InterPro" id="IPR000884">
    <property type="entry name" value="TSP1_rpt"/>
</dbReference>
<dbReference type="GO" id="GO:0008201">
    <property type="term" value="F:heparin binding"/>
    <property type="evidence" value="ECO:0007669"/>
    <property type="project" value="UniProtKB-KW"/>
</dbReference>
<dbReference type="PANTHER" id="PTHR46987">
    <property type="entry name" value="NEUROHYPOPHYSIAL HORMONES, N-TERMINAL DOMAIN CONTAINING PROTEIN"/>
    <property type="match status" value="1"/>
</dbReference>
<dbReference type="FunFam" id="2.20.100.10:FF:000028">
    <property type="entry name" value="R-spondin 2"/>
    <property type="match status" value="1"/>
</dbReference>
<keyword evidence="9" id="KW-1015">Disulfide bond</keyword>
<gene>
    <name evidence="17 18" type="primary">RSPO4</name>
</gene>
<evidence type="ECO:0000256" key="10">
    <source>
        <dbReference type="ARBA" id="ARBA00023180"/>
    </source>
</evidence>
<evidence type="ECO:0000256" key="2">
    <source>
        <dbReference type="ARBA" id="ARBA00007308"/>
    </source>
</evidence>
<keyword evidence="6" id="KW-0358">Heparin-binding</keyword>
<dbReference type="GO" id="GO:0030177">
    <property type="term" value="P:positive regulation of Wnt signaling pathway"/>
    <property type="evidence" value="ECO:0007669"/>
    <property type="project" value="Ensembl"/>
</dbReference>
<protein>
    <recommendedName>
        <fullName evidence="11">R-spondin-2</fullName>
    </recommendedName>
    <alternativeName>
        <fullName evidence="12">Roof plate-specific spondin-2</fullName>
    </alternativeName>
</protein>
<dbReference type="SUPFAM" id="SSF82895">
    <property type="entry name" value="TSP-1 type 1 repeat"/>
    <property type="match status" value="1"/>
</dbReference>
<dbReference type="GO" id="GO:0035878">
    <property type="term" value="P:nail development"/>
    <property type="evidence" value="ECO:0007669"/>
    <property type="project" value="Ensembl"/>
</dbReference>
<evidence type="ECO:0000313" key="16">
    <source>
        <dbReference type="Proteomes" id="UP000515140"/>
    </source>
</evidence>
<dbReference type="FunFam" id="2.10.220.10:FF:000012">
    <property type="entry name" value="R-spondin 4"/>
    <property type="match status" value="1"/>
</dbReference>
<proteinExistence type="inferred from homology"/>
<evidence type="ECO:0000256" key="12">
    <source>
        <dbReference type="ARBA" id="ARBA00075541"/>
    </source>
</evidence>
<evidence type="ECO:0000259" key="15">
    <source>
        <dbReference type="Pfam" id="PF15913"/>
    </source>
</evidence>
<dbReference type="GeneTree" id="ENSGT00940000160937"/>
<dbReference type="CDD" id="cd00064">
    <property type="entry name" value="FU"/>
    <property type="match status" value="1"/>
</dbReference>
<feature type="chain" id="PRO_5044648351" description="R-spondin-2" evidence="14">
    <location>
        <begin position="20"/>
        <end position="224"/>
    </location>
</feature>
<keyword evidence="3" id="KW-0217">Developmental protein</keyword>
<evidence type="ECO:0000256" key="8">
    <source>
        <dbReference type="ARBA" id="ARBA00022729"/>
    </source>
</evidence>
<evidence type="ECO:0000256" key="4">
    <source>
        <dbReference type="ARBA" id="ARBA00022525"/>
    </source>
</evidence>
<accession>A0A6P5KPM6</accession>
<evidence type="ECO:0000256" key="3">
    <source>
        <dbReference type="ARBA" id="ARBA00022473"/>
    </source>
</evidence>
<evidence type="ECO:0000256" key="1">
    <source>
        <dbReference type="ARBA" id="ARBA00004613"/>
    </source>
</evidence>
<organism evidence="16 17">
    <name type="scientific">Phascolarctos cinereus</name>
    <name type="common">Koala</name>
    <dbReference type="NCBI Taxonomy" id="38626"/>
    <lineage>
        <taxon>Eukaryota</taxon>
        <taxon>Metazoa</taxon>
        <taxon>Chordata</taxon>
        <taxon>Craniata</taxon>
        <taxon>Vertebrata</taxon>
        <taxon>Euteleostomi</taxon>
        <taxon>Mammalia</taxon>
        <taxon>Metatheria</taxon>
        <taxon>Diprotodontia</taxon>
        <taxon>Phascolarctidae</taxon>
        <taxon>Phascolarctos</taxon>
    </lineage>
</organism>